<dbReference type="GeneID" id="110247320"/>
<dbReference type="PANTHER" id="PTHR15827">
    <property type="entry name" value="CYCLIN-DEPENDENT KINASE 2-INTERACTING PROTEIN"/>
    <property type="match status" value="1"/>
</dbReference>
<reference evidence="2" key="1">
    <citation type="submission" date="2022-11" db="UniProtKB">
        <authorList>
            <consortium name="EnsemblMetazoa"/>
        </authorList>
    </citation>
    <scope>IDENTIFICATION</scope>
</reference>
<dbReference type="OMA" id="HQPYVET"/>
<accession>A0A913XS75</accession>
<organism evidence="2 3">
    <name type="scientific">Exaiptasia diaphana</name>
    <name type="common">Tropical sea anemone</name>
    <name type="synonym">Aiptasia pulchella</name>
    <dbReference type="NCBI Taxonomy" id="2652724"/>
    <lineage>
        <taxon>Eukaryota</taxon>
        <taxon>Metazoa</taxon>
        <taxon>Cnidaria</taxon>
        <taxon>Anthozoa</taxon>
        <taxon>Hexacorallia</taxon>
        <taxon>Actiniaria</taxon>
        <taxon>Aiptasiidae</taxon>
        <taxon>Exaiptasia</taxon>
    </lineage>
</organism>
<dbReference type="OrthoDB" id="17066at2759"/>
<evidence type="ECO:0000256" key="1">
    <source>
        <dbReference type="SAM" id="MobiDB-lite"/>
    </source>
</evidence>
<dbReference type="PRINTS" id="PR02040">
    <property type="entry name" value="CDK2IP"/>
</dbReference>
<dbReference type="Proteomes" id="UP000887567">
    <property type="component" value="Unplaced"/>
</dbReference>
<proteinExistence type="predicted"/>
<dbReference type="InterPro" id="IPR023250">
    <property type="entry name" value="Cyclin-dep_Kinase_2_interact"/>
</dbReference>
<name>A0A913XS75_EXADI</name>
<evidence type="ECO:0008006" key="4">
    <source>
        <dbReference type="Google" id="ProtNLM"/>
    </source>
</evidence>
<dbReference type="EnsemblMetazoa" id="XM_021053747.2">
    <property type="protein sequence ID" value="XP_020909406.1"/>
    <property type="gene ID" value="LOC110247320"/>
</dbReference>
<dbReference type="AlphaFoldDB" id="A0A913XS75"/>
<evidence type="ECO:0000313" key="2">
    <source>
        <dbReference type="EnsemblMetazoa" id="XP_020909406.1"/>
    </source>
</evidence>
<feature type="region of interest" description="Disordered" evidence="1">
    <location>
        <begin position="1"/>
        <end position="42"/>
    </location>
</feature>
<dbReference type="KEGG" id="epa:110247320"/>
<protein>
    <recommendedName>
        <fullName evidence="4">Cyclin-dependent kinase 2-interacting protein</fullName>
    </recommendedName>
</protein>
<evidence type="ECO:0000313" key="3">
    <source>
        <dbReference type="Proteomes" id="UP000887567"/>
    </source>
</evidence>
<dbReference type="RefSeq" id="XP_020909406.1">
    <property type="nucleotide sequence ID" value="XM_021053747.2"/>
</dbReference>
<sequence>MASKPDGKSPKKTPKSKSPRKKDNNNGSPSPRASPRTKGTCDVSRRVRDLCATWHEMVQKWSTTNSIGLNVANNLMNLQLRRQTTDVDSSNSVAVLSDSSPSESTELEENILKTLEELSQIVTKMSQICNKMESITESFKAIQKLGNLKEIDDNKDEIEIFFNTWSLQQYCHFSQKLHAIYRKEMDLKEKLFPHFIRTKDRNQLMVYLSIWLNEPFLDDDKDVLLESMLIETGLR</sequence>
<dbReference type="PANTHER" id="PTHR15827:SF2">
    <property type="entry name" value="CYCLIN-DEPENDENT KINASE 2-INTERACTING PROTEIN"/>
    <property type="match status" value="1"/>
</dbReference>
<keyword evidence="3" id="KW-1185">Reference proteome</keyword>
<feature type="compositionally biased region" description="Basic residues" evidence="1">
    <location>
        <begin position="10"/>
        <end position="20"/>
    </location>
</feature>